<name>A0A7I9VNP2_9BACT</name>
<evidence type="ECO:0000256" key="2">
    <source>
        <dbReference type="ARBA" id="ARBA00008791"/>
    </source>
</evidence>
<feature type="transmembrane region" description="Helical" evidence="8">
    <location>
        <begin position="290"/>
        <end position="308"/>
    </location>
</feature>
<keyword evidence="3" id="KW-0813">Transport</keyword>
<keyword evidence="4 8" id="KW-0812">Transmembrane</keyword>
<dbReference type="Pfam" id="PF00999">
    <property type="entry name" value="Na_H_Exchanger"/>
    <property type="match status" value="1"/>
</dbReference>
<dbReference type="InterPro" id="IPR006015">
    <property type="entry name" value="Universal_stress_UspA"/>
</dbReference>
<dbReference type="SUPFAM" id="SSF52402">
    <property type="entry name" value="Adenine nucleotide alpha hydrolases-like"/>
    <property type="match status" value="2"/>
</dbReference>
<comment type="similarity">
    <text evidence="2">Belongs to the universal stress protein A family.</text>
</comment>
<dbReference type="InterPro" id="IPR006153">
    <property type="entry name" value="Cation/H_exchanger_TM"/>
</dbReference>
<evidence type="ECO:0000256" key="7">
    <source>
        <dbReference type="ARBA" id="ARBA00023136"/>
    </source>
</evidence>
<dbReference type="PRINTS" id="PR01438">
    <property type="entry name" value="UNVRSLSTRESS"/>
</dbReference>
<evidence type="ECO:0000256" key="5">
    <source>
        <dbReference type="ARBA" id="ARBA00022989"/>
    </source>
</evidence>
<dbReference type="Pfam" id="PF00582">
    <property type="entry name" value="Usp"/>
    <property type="match status" value="2"/>
</dbReference>
<accession>A0A7I9VNP2</accession>
<evidence type="ECO:0000313" key="12">
    <source>
        <dbReference type="Proteomes" id="UP000503640"/>
    </source>
</evidence>
<evidence type="ECO:0000259" key="10">
    <source>
        <dbReference type="Pfam" id="PF00999"/>
    </source>
</evidence>
<dbReference type="AlphaFoldDB" id="A0A7I9VNP2"/>
<feature type="transmembrane region" description="Helical" evidence="8">
    <location>
        <begin position="104"/>
        <end position="128"/>
    </location>
</feature>
<dbReference type="GO" id="GO:1902600">
    <property type="term" value="P:proton transmembrane transport"/>
    <property type="evidence" value="ECO:0007669"/>
    <property type="project" value="InterPro"/>
</dbReference>
<dbReference type="Gene3D" id="3.40.50.620">
    <property type="entry name" value="HUPs"/>
    <property type="match status" value="2"/>
</dbReference>
<evidence type="ECO:0000256" key="3">
    <source>
        <dbReference type="ARBA" id="ARBA00022448"/>
    </source>
</evidence>
<evidence type="ECO:0000256" key="6">
    <source>
        <dbReference type="ARBA" id="ARBA00023065"/>
    </source>
</evidence>
<evidence type="ECO:0000256" key="4">
    <source>
        <dbReference type="ARBA" id="ARBA00022692"/>
    </source>
</evidence>
<dbReference type="GO" id="GO:0015297">
    <property type="term" value="F:antiporter activity"/>
    <property type="evidence" value="ECO:0007669"/>
    <property type="project" value="InterPro"/>
</dbReference>
<keyword evidence="5 8" id="KW-1133">Transmembrane helix</keyword>
<dbReference type="Proteomes" id="UP000503640">
    <property type="component" value="Unassembled WGS sequence"/>
</dbReference>
<dbReference type="PANTHER" id="PTHR32468:SF0">
    <property type="entry name" value="K(+)_H(+) ANTIPORTER 1"/>
    <property type="match status" value="1"/>
</dbReference>
<comment type="caution">
    <text evidence="11">The sequence shown here is derived from an EMBL/GenBank/DDBJ whole genome shotgun (WGS) entry which is preliminary data.</text>
</comment>
<keyword evidence="12" id="KW-1185">Reference proteome</keyword>
<evidence type="ECO:0000256" key="8">
    <source>
        <dbReference type="SAM" id="Phobius"/>
    </source>
</evidence>
<dbReference type="InterPro" id="IPR038770">
    <property type="entry name" value="Na+/solute_symporter_sf"/>
</dbReference>
<comment type="subcellular location">
    <subcellularLocation>
        <location evidence="1">Membrane</location>
        <topology evidence="1">Multi-pass membrane protein</topology>
    </subcellularLocation>
</comment>
<dbReference type="GO" id="GO:0016020">
    <property type="term" value="C:membrane"/>
    <property type="evidence" value="ECO:0007669"/>
    <property type="project" value="UniProtKB-SubCell"/>
</dbReference>
<dbReference type="RefSeq" id="WP_176065583.1">
    <property type="nucleotide sequence ID" value="NZ_BJTG01000005.1"/>
</dbReference>
<feature type="transmembrane region" description="Helical" evidence="8">
    <location>
        <begin position="41"/>
        <end position="60"/>
    </location>
</feature>
<dbReference type="EMBL" id="BJTG01000005">
    <property type="protein sequence ID" value="GEJ57739.1"/>
    <property type="molecule type" value="Genomic_DNA"/>
</dbReference>
<feature type="transmembrane region" description="Helical" evidence="8">
    <location>
        <begin position="201"/>
        <end position="229"/>
    </location>
</feature>
<evidence type="ECO:0000256" key="1">
    <source>
        <dbReference type="ARBA" id="ARBA00004141"/>
    </source>
</evidence>
<dbReference type="InterPro" id="IPR050794">
    <property type="entry name" value="CPA2_transporter"/>
</dbReference>
<feature type="transmembrane region" description="Helical" evidence="8">
    <location>
        <begin position="320"/>
        <end position="341"/>
    </location>
</feature>
<feature type="domain" description="Cation/H+ exchanger transmembrane" evidence="10">
    <location>
        <begin position="25"/>
        <end position="407"/>
    </location>
</feature>
<dbReference type="PANTHER" id="PTHR32468">
    <property type="entry name" value="CATION/H + ANTIPORTER"/>
    <property type="match status" value="1"/>
</dbReference>
<sequence>MHGLSDRQFLVFLLQFTVLLAAARALGGLARRLGQPSVMGEVIAGVVLGPTVLGHVLPGVEGFVFPKDPRQGGLLELLSWIGMILLMLRTGIDTDVSRWRTLKGPALLASLCGIAVPFAVGVGTGLVVPLDLVGRGGRPLFAAFLATAMSISAVKVIAKILLDLNLTRRDVGIVIIGASVLDDTVGWVLLAIVIRVAKTGAVAFGSVAGTLAATAGFGVFALLVIRPLAGRAIRWLEREGRLEHGTTSAVLVLTLACASLTQALGIHAIFGAFVAGLIVGQSPRIKEGTLGSIDSMVMGVFAPVFFAYSGLNVEVLALPAWPVTALVLGGAIVGKILGAGLGARLGGMRPREALAVGVGVSARGSTELVVARIGMDLGVLAAPMYALIVLVPIVTSLATPILLRWALRGVPLGADEAQRFAEEAAERRSVIRRRGTKILVPTSGEPHALQALRLAAPLGLQPGATLVGLVVTGPGGAAPRRGSPPAEEIAAQAEAVARALEVPDFHASVVAAPSVDEAVTAEAARDYDLVFLGLNRRRALSHRLLRALLASGSCDVVVVRAGATPETFRRIVLPVTGIAPSRAAAELAFAYARQTRARLHLLHVVEAEASSGGRVRTELRLLGARMLEQLVARGRREGVDVRCRLASSRFPGRVILDEAVEERADLILLGATPRFVAGRAFLGAMTDSILARAPCAVAIYTGGVRPEALRATAPEPEPEGDRETAS</sequence>
<protein>
    <submittedName>
        <fullName evidence="11">Na+/H+ antiporter</fullName>
    </submittedName>
</protein>
<dbReference type="InterPro" id="IPR014729">
    <property type="entry name" value="Rossmann-like_a/b/a_fold"/>
</dbReference>
<feature type="transmembrane region" description="Helical" evidence="8">
    <location>
        <begin position="140"/>
        <end position="161"/>
    </location>
</feature>
<feature type="domain" description="UspA" evidence="9">
    <location>
        <begin position="437"/>
        <end position="560"/>
    </location>
</feature>
<dbReference type="InterPro" id="IPR006016">
    <property type="entry name" value="UspA"/>
</dbReference>
<gene>
    <name evidence="11" type="ORF">AMYX_24800</name>
</gene>
<dbReference type="CDD" id="cd00293">
    <property type="entry name" value="USP-like"/>
    <property type="match status" value="2"/>
</dbReference>
<keyword evidence="6" id="KW-0406">Ion transport</keyword>
<feature type="transmembrane region" description="Helical" evidence="8">
    <location>
        <begin position="72"/>
        <end position="92"/>
    </location>
</feature>
<proteinExistence type="inferred from homology"/>
<feature type="transmembrane region" description="Helical" evidence="8">
    <location>
        <begin position="380"/>
        <end position="403"/>
    </location>
</feature>
<feature type="domain" description="UspA" evidence="9">
    <location>
        <begin position="568"/>
        <end position="699"/>
    </location>
</feature>
<feature type="transmembrane region" description="Helical" evidence="8">
    <location>
        <begin position="249"/>
        <end position="278"/>
    </location>
</feature>
<dbReference type="Gene3D" id="1.20.1530.20">
    <property type="match status" value="1"/>
</dbReference>
<feature type="transmembrane region" description="Helical" evidence="8">
    <location>
        <begin position="173"/>
        <end position="194"/>
    </location>
</feature>
<keyword evidence="7 8" id="KW-0472">Membrane</keyword>
<organism evidence="11 12">
    <name type="scientific">Anaeromyxobacter diazotrophicus</name>
    <dbReference type="NCBI Taxonomy" id="2590199"/>
    <lineage>
        <taxon>Bacteria</taxon>
        <taxon>Pseudomonadati</taxon>
        <taxon>Myxococcota</taxon>
        <taxon>Myxococcia</taxon>
        <taxon>Myxococcales</taxon>
        <taxon>Cystobacterineae</taxon>
        <taxon>Anaeromyxobacteraceae</taxon>
        <taxon>Anaeromyxobacter</taxon>
    </lineage>
</organism>
<evidence type="ECO:0000313" key="11">
    <source>
        <dbReference type="EMBL" id="GEJ57739.1"/>
    </source>
</evidence>
<evidence type="ECO:0000259" key="9">
    <source>
        <dbReference type="Pfam" id="PF00582"/>
    </source>
</evidence>
<reference evidence="12" key="1">
    <citation type="journal article" date="2020" name="Appl. Environ. Microbiol.">
        <title>Diazotrophic Anaeromyxobacter Isolates from Soils.</title>
        <authorList>
            <person name="Masuda Y."/>
            <person name="Yamanaka H."/>
            <person name="Xu Z.X."/>
            <person name="Shiratori Y."/>
            <person name="Aono T."/>
            <person name="Amachi S."/>
            <person name="Senoo K."/>
            <person name="Itoh H."/>
        </authorList>
    </citation>
    <scope>NUCLEOTIDE SEQUENCE [LARGE SCALE GENOMIC DNA]</scope>
    <source>
        <strain evidence="12">R267</strain>
    </source>
</reference>